<dbReference type="PANTHER" id="PTHR43867:SF5">
    <property type="entry name" value="GLUCANS BIOSYNTHESIS GLUCOSYLTRANSFERASE H"/>
    <property type="match status" value="1"/>
</dbReference>
<dbReference type="NCBIfam" id="NF003956">
    <property type="entry name" value="PRK05454.1-3"/>
    <property type="match status" value="1"/>
</dbReference>
<comment type="pathway">
    <text evidence="2 12">Glycan metabolism; osmoregulated periplasmic glucan (OPG) biosynthesis.</text>
</comment>
<evidence type="ECO:0000256" key="11">
    <source>
        <dbReference type="ARBA" id="ARBA00023136"/>
    </source>
</evidence>
<dbReference type="Gene3D" id="3.90.550.10">
    <property type="entry name" value="Spore Coat Polysaccharide Biosynthesis Protein SpsA, Chain A"/>
    <property type="match status" value="1"/>
</dbReference>
<evidence type="ECO:0000256" key="8">
    <source>
        <dbReference type="ARBA" id="ARBA00022679"/>
    </source>
</evidence>
<feature type="transmembrane region" description="Helical" evidence="12">
    <location>
        <begin position="401"/>
        <end position="426"/>
    </location>
</feature>
<dbReference type="EC" id="2.4.1.-" evidence="12"/>
<dbReference type="EMBL" id="CP116810">
    <property type="protein sequence ID" value="WCL93046.1"/>
    <property type="molecule type" value="Genomic_DNA"/>
</dbReference>
<evidence type="ECO:0000313" key="14">
    <source>
        <dbReference type="EMBL" id="WCL93046.1"/>
    </source>
</evidence>
<keyword evidence="6 12" id="KW-0997">Cell inner membrane</keyword>
<evidence type="ECO:0000256" key="1">
    <source>
        <dbReference type="ARBA" id="ARBA00004429"/>
    </source>
</evidence>
<dbReference type="NCBIfam" id="NF003958">
    <property type="entry name" value="PRK05454.2-1"/>
    <property type="match status" value="1"/>
</dbReference>
<comment type="similarity">
    <text evidence="3 12">Belongs to the glycosyltransferase 2 family. OpgH subfamily.</text>
</comment>
<dbReference type="NCBIfam" id="NF003962">
    <property type="entry name" value="PRK05454.2-5"/>
    <property type="match status" value="1"/>
</dbReference>
<evidence type="ECO:0000259" key="13">
    <source>
        <dbReference type="Pfam" id="PF13632"/>
    </source>
</evidence>
<dbReference type="GO" id="GO:0016758">
    <property type="term" value="F:hexosyltransferase activity"/>
    <property type="evidence" value="ECO:0007669"/>
    <property type="project" value="UniProtKB-UniRule"/>
</dbReference>
<evidence type="ECO:0000256" key="12">
    <source>
        <dbReference type="HAMAP-Rule" id="MF_01072"/>
    </source>
</evidence>
<dbReference type="GO" id="GO:0009250">
    <property type="term" value="P:glucan biosynthetic process"/>
    <property type="evidence" value="ECO:0007669"/>
    <property type="project" value="UniProtKB-UniRule"/>
</dbReference>
<dbReference type="PANTHER" id="PTHR43867">
    <property type="entry name" value="CELLULOSE SYNTHASE CATALYTIC SUBUNIT A [UDP-FORMING]"/>
    <property type="match status" value="1"/>
</dbReference>
<dbReference type="KEGG" id="rpa:TX73_014910"/>
<evidence type="ECO:0000256" key="6">
    <source>
        <dbReference type="ARBA" id="ARBA00022519"/>
    </source>
</evidence>
<dbReference type="RefSeq" id="WP_011158426.1">
    <property type="nucleotide sequence ID" value="NZ_CP116810.1"/>
</dbReference>
<evidence type="ECO:0000256" key="3">
    <source>
        <dbReference type="ARBA" id="ARBA00009337"/>
    </source>
</evidence>
<feature type="transmembrane region" description="Helical" evidence="12">
    <location>
        <begin position="571"/>
        <end position="591"/>
    </location>
</feature>
<dbReference type="InterPro" id="IPR001173">
    <property type="entry name" value="Glyco_trans_2-like"/>
</dbReference>
<dbReference type="InterPro" id="IPR029044">
    <property type="entry name" value="Nucleotide-diphossugar_trans"/>
</dbReference>
<keyword evidence="5 12" id="KW-1003">Cell membrane</keyword>
<dbReference type="AlphaFoldDB" id="A0AAE9XZG0"/>
<dbReference type="GO" id="GO:0005886">
    <property type="term" value="C:plasma membrane"/>
    <property type="evidence" value="ECO:0007669"/>
    <property type="project" value="UniProtKB-SubCell"/>
</dbReference>
<feature type="transmembrane region" description="Helical" evidence="12">
    <location>
        <begin position="454"/>
        <end position="478"/>
    </location>
</feature>
<dbReference type="InterPro" id="IPR023725">
    <property type="entry name" value="Glucans_biosynth_gluTrFase_H"/>
</dbReference>
<comment type="function">
    <text evidence="12">Involved in the biosynthesis of osmoregulated periplasmic glucans (OPGs).</text>
</comment>
<evidence type="ECO:0000256" key="5">
    <source>
        <dbReference type="ARBA" id="ARBA00022475"/>
    </source>
</evidence>
<dbReference type="SUPFAM" id="SSF53448">
    <property type="entry name" value="Nucleotide-diphospho-sugar transferases"/>
    <property type="match status" value="1"/>
</dbReference>
<keyword evidence="11 12" id="KW-0472">Membrane</keyword>
<keyword evidence="15" id="KW-1185">Reference proteome</keyword>
<dbReference type="CDD" id="cd04191">
    <property type="entry name" value="Glucan_BSP_MdoH"/>
    <property type="match status" value="1"/>
</dbReference>
<sequence length="721" mass="79058">MDAVIAPRHEDCRDVERRAEPLPANAPLPMPVQSLLQSPRAAAVRSPAAWRRVLIMVATAVLSAAGIYEMYQVLQVGGITVLEGVVLVLFAALFAWVALSFVSALAGFTVLCCGWRDDVGISTDGSLPSVSSRIAMLLPTYNEDAPVVFARLQATRQSVDETGRGAQFDWFVLSDSTDPSVWIDEERCYAELAATHDRLYYRHRPHNTARKSGNIADWVERFGGAYDFMVILDADSVMTGDVLVRVAAAMETNSDVGLIQTLPVVVQARTLFARVQQFAGSIYGPMIAAGTAWWHGSESNYWGHNAIIRVSAFAGSAGLPTLAGRKPFGGEILSHDFVEAALMRRAGWRIHLAPTLRGSYEECPPSLLDFAARDRRWCQGNLQHGKLLTARGLHWVSRLHFLTGIGAYLTAPMWLAFLIAGILISLQAQFVRPEYFPKDFSLFPIWPAQDPVRAAWVFAGTMGLLILPKLLALFLVLIRSDTRRRFGGGLRTFGGVLLETMISALTAPVMMVFQSTAVIEILLGRDAGWQVQHRGDGAIPLREVVRRYALPTALGTTMAIGAWLVSWPLLLWMTPVIVGLLLAIPVALLTTRASRSRPLLMMTPEQIDPPAILAQVHALADRLCPANQTTDPLSALRGDRRLRELHLAALAFHPPRRRGRIDPHLATARVLIDDAESYSEAAGWLGPREIRAVLGDRETLQRLLQLSGEHAQLAVGSEPSG</sequence>
<keyword evidence="7 12" id="KW-0328">Glycosyltransferase</keyword>
<dbReference type="Proteomes" id="UP000001426">
    <property type="component" value="Chromosome"/>
</dbReference>
<keyword evidence="9 12" id="KW-0812">Transmembrane</keyword>
<organism evidence="14 15">
    <name type="scientific">Rhodopseudomonas palustris (strain ATCC BAA-98 / CGA009)</name>
    <dbReference type="NCBI Taxonomy" id="258594"/>
    <lineage>
        <taxon>Bacteria</taxon>
        <taxon>Pseudomonadati</taxon>
        <taxon>Pseudomonadota</taxon>
        <taxon>Alphaproteobacteria</taxon>
        <taxon>Hyphomicrobiales</taxon>
        <taxon>Nitrobacteraceae</taxon>
        <taxon>Rhodopseudomonas</taxon>
    </lineage>
</organism>
<feature type="transmembrane region" description="Helical" evidence="12">
    <location>
        <begin position="86"/>
        <end position="111"/>
    </location>
</feature>
<evidence type="ECO:0000256" key="4">
    <source>
        <dbReference type="ARBA" id="ARBA00020585"/>
    </source>
</evidence>
<dbReference type="HAMAP" id="MF_01072">
    <property type="entry name" value="MdoH_OpgH"/>
    <property type="match status" value="1"/>
</dbReference>
<comment type="subcellular location">
    <subcellularLocation>
        <location evidence="1 12">Cell inner membrane</location>
        <topology evidence="1 12">Multi-pass membrane protein</topology>
    </subcellularLocation>
</comment>
<proteinExistence type="inferred from homology"/>
<keyword evidence="8 12" id="KW-0808">Transferase</keyword>
<feature type="domain" description="Glycosyltransferase 2-like" evidence="13">
    <location>
        <begin position="230"/>
        <end position="440"/>
    </location>
</feature>
<dbReference type="InterPro" id="IPR050321">
    <property type="entry name" value="Glycosyltr_2/OpgH_subfam"/>
</dbReference>
<evidence type="ECO:0000256" key="7">
    <source>
        <dbReference type="ARBA" id="ARBA00022676"/>
    </source>
</evidence>
<evidence type="ECO:0000313" key="15">
    <source>
        <dbReference type="Proteomes" id="UP000001426"/>
    </source>
</evidence>
<gene>
    <name evidence="14" type="primary">mdoH</name>
    <name evidence="12" type="synonym">opgH</name>
    <name evidence="14" type="ORF">TX73_014910</name>
</gene>
<evidence type="ECO:0000256" key="10">
    <source>
        <dbReference type="ARBA" id="ARBA00022989"/>
    </source>
</evidence>
<protein>
    <recommendedName>
        <fullName evidence="4 12">Glucans biosynthesis glucosyltransferase H</fullName>
        <ecNumber evidence="12">2.4.1.-</ecNumber>
    </recommendedName>
</protein>
<evidence type="ECO:0000256" key="2">
    <source>
        <dbReference type="ARBA" id="ARBA00005001"/>
    </source>
</evidence>
<evidence type="ECO:0000256" key="9">
    <source>
        <dbReference type="ARBA" id="ARBA00022692"/>
    </source>
</evidence>
<keyword evidence="10 12" id="KW-1133">Transmembrane helix</keyword>
<dbReference type="GeneID" id="66893958"/>
<accession>A0AAE9XZG0</accession>
<reference evidence="14 15" key="1">
    <citation type="journal article" date="2004" name="Nat. Biotechnol.">
        <title>Complete genome sequence of the metabolically versatile photosynthetic bacterium Rhodopseudomonas palustris.</title>
        <authorList>
            <person name="Larimer F.W."/>
            <person name="Chain P."/>
            <person name="Hauser L."/>
            <person name="Lamerdin J."/>
            <person name="Malfatti S."/>
            <person name="Do L."/>
            <person name="Land M.L."/>
            <person name="Pelletier D.A."/>
            <person name="Beatty J.T."/>
            <person name="Lang A.S."/>
            <person name="Tabita F.R."/>
            <person name="Gibson J.L."/>
            <person name="Hanson T.E."/>
            <person name="Bobst C."/>
            <person name="Torres J.L."/>
            <person name="Peres C."/>
            <person name="Harrison F.H."/>
            <person name="Gibson J."/>
            <person name="Harwood C.S."/>
        </authorList>
    </citation>
    <scope>NUCLEOTIDE SEQUENCE [LARGE SCALE GENOMIC DNA]</scope>
    <source>
        <strain evidence="15">ATCC BAA-98 / CGA009</strain>
    </source>
</reference>
<name>A0AAE9XZG0_RHOPA</name>
<feature type="transmembrane region" description="Helical" evidence="12">
    <location>
        <begin position="53"/>
        <end position="74"/>
    </location>
</feature>
<dbReference type="Pfam" id="PF13632">
    <property type="entry name" value="Glyco_trans_2_3"/>
    <property type="match status" value="1"/>
</dbReference>